<dbReference type="Proteomes" id="UP000177122">
    <property type="component" value="Unassembled WGS sequence"/>
</dbReference>
<dbReference type="GO" id="GO:0003677">
    <property type="term" value="F:DNA binding"/>
    <property type="evidence" value="ECO:0007669"/>
    <property type="project" value="InterPro"/>
</dbReference>
<dbReference type="CDD" id="cd00093">
    <property type="entry name" value="HTH_XRE"/>
    <property type="match status" value="1"/>
</dbReference>
<dbReference type="Gene3D" id="1.10.260.40">
    <property type="entry name" value="lambda repressor-like DNA-binding domains"/>
    <property type="match status" value="1"/>
</dbReference>
<gene>
    <name evidence="2" type="ORF">A2845_05930</name>
</gene>
<protein>
    <recommendedName>
        <fullName evidence="1">HTH cro/C1-type domain-containing protein</fullName>
    </recommendedName>
</protein>
<dbReference type="Pfam" id="PF01381">
    <property type="entry name" value="HTH_3"/>
    <property type="match status" value="1"/>
</dbReference>
<evidence type="ECO:0000313" key="2">
    <source>
        <dbReference type="EMBL" id="OGZ05517.1"/>
    </source>
</evidence>
<feature type="domain" description="HTH cro/C1-type" evidence="1">
    <location>
        <begin position="17"/>
        <end position="72"/>
    </location>
</feature>
<dbReference type="AlphaFoldDB" id="A0A1G2CW77"/>
<dbReference type="InterPro" id="IPR001387">
    <property type="entry name" value="Cro/C1-type_HTH"/>
</dbReference>
<sequence>MKKKSHPKKFSNIAGNLRKIRNEKRLSKSKLVTKTGLDYHTIAKIESGLTPDPRVATMVKIATALGTTVEKLTSSPK</sequence>
<evidence type="ECO:0000259" key="1">
    <source>
        <dbReference type="PROSITE" id="PS50943"/>
    </source>
</evidence>
<dbReference type="SMART" id="SM00530">
    <property type="entry name" value="HTH_XRE"/>
    <property type="match status" value="1"/>
</dbReference>
<accession>A0A1G2CW77</accession>
<name>A0A1G2CW77_9BACT</name>
<evidence type="ECO:0000313" key="3">
    <source>
        <dbReference type="Proteomes" id="UP000177122"/>
    </source>
</evidence>
<dbReference type="SUPFAM" id="SSF47413">
    <property type="entry name" value="lambda repressor-like DNA-binding domains"/>
    <property type="match status" value="1"/>
</dbReference>
<organism evidence="2 3">
    <name type="scientific">Candidatus Lloydbacteria bacterium RIFCSPHIGHO2_01_FULL_49_22</name>
    <dbReference type="NCBI Taxonomy" id="1798658"/>
    <lineage>
        <taxon>Bacteria</taxon>
        <taxon>Candidatus Lloydiibacteriota</taxon>
    </lineage>
</organism>
<proteinExistence type="predicted"/>
<reference evidence="2 3" key="1">
    <citation type="journal article" date="2016" name="Nat. Commun.">
        <title>Thousands of microbial genomes shed light on interconnected biogeochemical processes in an aquifer system.</title>
        <authorList>
            <person name="Anantharaman K."/>
            <person name="Brown C.T."/>
            <person name="Hug L.A."/>
            <person name="Sharon I."/>
            <person name="Castelle C.J."/>
            <person name="Probst A.J."/>
            <person name="Thomas B.C."/>
            <person name="Singh A."/>
            <person name="Wilkins M.J."/>
            <person name="Karaoz U."/>
            <person name="Brodie E.L."/>
            <person name="Williams K.H."/>
            <person name="Hubbard S.S."/>
            <person name="Banfield J.F."/>
        </authorList>
    </citation>
    <scope>NUCLEOTIDE SEQUENCE [LARGE SCALE GENOMIC DNA]</scope>
</reference>
<comment type="caution">
    <text evidence="2">The sequence shown here is derived from an EMBL/GenBank/DDBJ whole genome shotgun (WGS) entry which is preliminary data.</text>
</comment>
<dbReference type="EMBL" id="MHLI01000010">
    <property type="protein sequence ID" value="OGZ05517.1"/>
    <property type="molecule type" value="Genomic_DNA"/>
</dbReference>
<dbReference type="InterPro" id="IPR010982">
    <property type="entry name" value="Lambda_DNA-bd_dom_sf"/>
</dbReference>
<dbReference type="PROSITE" id="PS50943">
    <property type="entry name" value="HTH_CROC1"/>
    <property type="match status" value="1"/>
</dbReference>